<comment type="similarity">
    <text evidence="2">Belongs to the SusD family.</text>
</comment>
<organism evidence="9 10">
    <name type="scientific">Pedobacter punctiformis</name>
    <dbReference type="NCBI Taxonomy" id="3004097"/>
    <lineage>
        <taxon>Bacteria</taxon>
        <taxon>Pseudomonadati</taxon>
        <taxon>Bacteroidota</taxon>
        <taxon>Sphingobacteriia</taxon>
        <taxon>Sphingobacteriales</taxon>
        <taxon>Sphingobacteriaceae</taxon>
        <taxon>Pedobacter</taxon>
    </lineage>
</organism>
<feature type="repeat" description="TPR" evidence="6">
    <location>
        <begin position="78"/>
        <end position="111"/>
    </location>
</feature>
<dbReference type="InterPro" id="IPR012944">
    <property type="entry name" value="SusD_RagB_dom"/>
</dbReference>
<evidence type="ECO:0000256" key="4">
    <source>
        <dbReference type="ARBA" id="ARBA00023136"/>
    </source>
</evidence>
<protein>
    <submittedName>
        <fullName evidence="9">RagB/SusD family nutrient uptake outer membrane protein</fullName>
    </submittedName>
</protein>
<keyword evidence="10" id="KW-1185">Reference proteome</keyword>
<accession>A0ABT4L6I8</accession>
<dbReference type="Pfam" id="PF07980">
    <property type="entry name" value="SusD_RagB"/>
    <property type="match status" value="1"/>
</dbReference>
<dbReference type="SUPFAM" id="SSF48452">
    <property type="entry name" value="TPR-like"/>
    <property type="match status" value="1"/>
</dbReference>
<name>A0ABT4L6I8_9SPHI</name>
<comment type="caution">
    <text evidence="9">The sequence shown here is derived from an EMBL/GenBank/DDBJ whole genome shotgun (WGS) entry which is preliminary data.</text>
</comment>
<gene>
    <name evidence="9" type="ORF">O0955_05930</name>
</gene>
<evidence type="ECO:0000313" key="9">
    <source>
        <dbReference type="EMBL" id="MCZ4243541.1"/>
    </source>
</evidence>
<evidence type="ECO:0000313" key="10">
    <source>
        <dbReference type="Proteomes" id="UP001144347"/>
    </source>
</evidence>
<evidence type="ECO:0000259" key="8">
    <source>
        <dbReference type="Pfam" id="PF14322"/>
    </source>
</evidence>
<evidence type="ECO:0000256" key="5">
    <source>
        <dbReference type="ARBA" id="ARBA00023237"/>
    </source>
</evidence>
<evidence type="ECO:0000256" key="1">
    <source>
        <dbReference type="ARBA" id="ARBA00004442"/>
    </source>
</evidence>
<keyword evidence="6" id="KW-0802">TPR repeat</keyword>
<dbReference type="Gene3D" id="1.25.40.390">
    <property type="match status" value="1"/>
</dbReference>
<evidence type="ECO:0000256" key="6">
    <source>
        <dbReference type="PROSITE-ProRule" id="PRU00339"/>
    </source>
</evidence>
<evidence type="ECO:0000256" key="3">
    <source>
        <dbReference type="ARBA" id="ARBA00022729"/>
    </source>
</evidence>
<feature type="domain" description="RagB/SusD" evidence="7">
    <location>
        <begin position="203"/>
        <end position="286"/>
    </location>
</feature>
<comment type="subcellular location">
    <subcellularLocation>
        <location evidence="1">Cell outer membrane</location>
    </subcellularLocation>
</comment>
<dbReference type="InterPro" id="IPR033985">
    <property type="entry name" value="SusD-like_N"/>
</dbReference>
<dbReference type="PROSITE" id="PS50005">
    <property type="entry name" value="TPR"/>
    <property type="match status" value="1"/>
</dbReference>
<proteinExistence type="inferred from homology"/>
<dbReference type="InterPro" id="IPR011990">
    <property type="entry name" value="TPR-like_helical_dom_sf"/>
</dbReference>
<keyword evidence="5" id="KW-0998">Cell outer membrane</keyword>
<dbReference type="RefSeq" id="WP_269426621.1">
    <property type="nucleotide sequence ID" value="NZ_JAPWGM010000002.1"/>
</dbReference>
<dbReference type="InterPro" id="IPR019734">
    <property type="entry name" value="TPR_rpt"/>
</dbReference>
<feature type="domain" description="SusD-like N-terminal" evidence="8">
    <location>
        <begin position="2"/>
        <end position="89"/>
    </location>
</feature>
<sequence length="319" mass="36579">MFYRSFYFLGLLTQYAFAYDENTSDKDLGIVLRLNSNFNEPSSRASVRQCYDQVINDLLLSLNYLPDYALNQLRPSKGAVYALLARAYLYKLQYDMALKYADEALKLNSQLMDYNADPGIVSLTAAVPFKKFNKETIFYAEMFSFIGLHIPATARVDSTLYANYATNDLRRSIFFKANGNYQQFKGSYAASAGTLFSGLATDELYLTRAECRAALNNVQGAMDDLNLLLKKRWKNTAVFLPVTSADKTDAIRKIRLERRKELLMRNMRWIDVKRYNKEGENIIMSRLVNGKLISIQPDSRYYALPLPIDIIEQTGMQQN</sequence>
<keyword evidence="4" id="KW-0472">Membrane</keyword>
<reference evidence="9" key="1">
    <citation type="submission" date="2022-12" db="EMBL/GenBank/DDBJ databases">
        <title>Genome sequence of HCMS5-2.</title>
        <authorList>
            <person name="Woo H."/>
        </authorList>
    </citation>
    <scope>NUCLEOTIDE SEQUENCE</scope>
    <source>
        <strain evidence="9">HCMS5-2</strain>
    </source>
</reference>
<dbReference type="Pfam" id="PF14322">
    <property type="entry name" value="SusD-like_3"/>
    <property type="match status" value="1"/>
</dbReference>
<evidence type="ECO:0000256" key="2">
    <source>
        <dbReference type="ARBA" id="ARBA00006275"/>
    </source>
</evidence>
<evidence type="ECO:0000259" key="7">
    <source>
        <dbReference type="Pfam" id="PF07980"/>
    </source>
</evidence>
<dbReference type="EMBL" id="JAPWGM010000002">
    <property type="protein sequence ID" value="MCZ4243541.1"/>
    <property type="molecule type" value="Genomic_DNA"/>
</dbReference>
<keyword evidence="3" id="KW-0732">Signal</keyword>
<dbReference type="Proteomes" id="UP001144347">
    <property type="component" value="Unassembled WGS sequence"/>
</dbReference>